<evidence type="ECO:0000313" key="3">
    <source>
        <dbReference type="Proteomes" id="UP001597083"/>
    </source>
</evidence>
<protein>
    <submittedName>
        <fullName evidence="2">Uncharacterized protein</fullName>
    </submittedName>
</protein>
<feature type="region of interest" description="Disordered" evidence="1">
    <location>
        <begin position="61"/>
        <end position="82"/>
    </location>
</feature>
<gene>
    <name evidence="2" type="ORF">ACFQ07_26865</name>
</gene>
<accession>A0ABW3CMX4</accession>
<dbReference type="EMBL" id="JBHTIR010003842">
    <property type="protein sequence ID" value="MFD0855891.1"/>
    <property type="molecule type" value="Genomic_DNA"/>
</dbReference>
<evidence type="ECO:0000313" key="2">
    <source>
        <dbReference type="EMBL" id="MFD0855891.1"/>
    </source>
</evidence>
<sequence length="99" mass="11110">AVLALEQRGWRRSTPVDGGYQQYLYREVPSGLFVHVKLDPGMKIGHGADNPDQRLAEIRLDTAPDERHRSSRTGRPFGDLDLPTASEFLSELIEATAHR</sequence>
<evidence type="ECO:0000256" key="1">
    <source>
        <dbReference type="SAM" id="MobiDB-lite"/>
    </source>
</evidence>
<organism evidence="2 3">
    <name type="scientific">Actinomadura adrarensis</name>
    <dbReference type="NCBI Taxonomy" id="1819600"/>
    <lineage>
        <taxon>Bacteria</taxon>
        <taxon>Bacillati</taxon>
        <taxon>Actinomycetota</taxon>
        <taxon>Actinomycetes</taxon>
        <taxon>Streptosporangiales</taxon>
        <taxon>Thermomonosporaceae</taxon>
        <taxon>Actinomadura</taxon>
    </lineage>
</organism>
<feature type="non-terminal residue" evidence="2">
    <location>
        <position position="1"/>
    </location>
</feature>
<comment type="caution">
    <text evidence="2">The sequence shown here is derived from an EMBL/GenBank/DDBJ whole genome shotgun (WGS) entry which is preliminary data.</text>
</comment>
<proteinExistence type="predicted"/>
<name>A0ABW3CMX4_9ACTN</name>
<reference evidence="3" key="1">
    <citation type="journal article" date="2019" name="Int. J. Syst. Evol. Microbiol.">
        <title>The Global Catalogue of Microorganisms (GCM) 10K type strain sequencing project: providing services to taxonomists for standard genome sequencing and annotation.</title>
        <authorList>
            <consortium name="The Broad Institute Genomics Platform"/>
            <consortium name="The Broad Institute Genome Sequencing Center for Infectious Disease"/>
            <person name="Wu L."/>
            <person name="Ma J."/>
        </authorList>
    </citation>
    <scope>NUCLEOTIDE SEQUENCE [LARGE SCALE GENOMIC DNA]</scope>
    <source>
        <strain evidence="3">JCM 31696</strain>
    </source>
</reference>
<keyword evidence="3" id="KW-1185">Reference proteome</keyword>
<dbReference type="Proteomes" id="UP001597083">
    <property type="component" value="Unassembled WGS sequence"/>
</dbReference>